<keyword evidence="3" id="KW-1185">Reference proteome</keyword>
<dbReference type="EMBL" id="AHYR01000009">
    <property type="protein sequence ID" value="EOT40153.1"/>
    <property type="molecule type" value="Genomic_DNA"/>
</dbReference>
<proteinExistence type="predicted"/>
<dbReference type="Pfam" id="PF05193">
    <property type="entry name" value="Peptidase_M16_C"/>
    <property type="match status" value="1"/>
</dbReference>
<gene>
    <name evidence="2" type="ORF">OMK_02005</name>
</gene>
<organism evidence="2 3">
    <name type="scientific">Enterococcus dispar ATCC 51266</name>
    <dbReference type="NCBI Taxonomy" id="1139219"/>
    <lineage>
        <taxon>Bacteria</taxon>
        <taxon>Bacillati</taxon>
        <taxon>Bacillota</taxon>
        <taxon>Bacilli</taxon>
        <taxon>Lactobacillales</taxon>
        <taxon>Enterococcaceae</taxon>
        <taxon>Enterococcus</taxon>
    </lineage>
</organism>
<comment type="caution">
    <text evidence="2">The sequence shown here is derived from an EMBL/GenBank/DDBJ whole genome shotgun (WGS) entry which is preliminary data.</text>
</comment>
<dbReference type="HOGENOM" id="CLU_052943_0_0_9"/>
<dbReference type="InterPro" id="IPR011249">
    <property type="entry name" value="Metalloenz_LuxS/M16"/>
</dbReference>
<dbReference type="OrthoDB" id="9762085at2"/>
<evidence type="ECO:0000313" key="3">
    <source>
        <dbReference type="Proteomes" id="UP000014127"/>
    </source>
</evidence>
<dbReference type="PANTHER" id="PTHR11851">
    <property type="entry name" value="METALLOPROTEASE"/>
    <property type="match status" value="1"/>
</dbReference>
<dbReference type="eggNOG" id="COG0612">
    <property type="taxonomic scope" value="Bacteria"/>
</dbReference>
<dbReference type="InterPro" id="IPR050361">
    <property type="entry name" value="MPP/UQCRC_Complex"/>
</dbReference>
<dbReference type="PANTHER" id="PTHR11851:SF186">
    <property type="entry name" value="INACTIVE METALLOPROTEASE YMFF-RELATED"/>
    <property type="match status" value="1"/>
</dbReference>
<feature type="domain" description="Peptidase M16 C-terminal" evidence="1">
    <location>
        <begin position="179"/>
        <end position="354"/>
    </location>
</feature>
<dbReference type="SUPFAM" id="SSF63411">
    <property type="entry name" value="LuxS/MPP-like metallohydrolase"/>
    <property type="match status" value="2"/>
</dbReference>
<dbReference type="Proteomes" id="UP000014127">
    <property type="component" value="Unassembled WGS sequence"/>
</dbReference>
<dbReference type="STRING" id="44009.RV01_GL001418"/>
<dbReference type="InterPro" id="IPR007863">
    <property type="entry name" value="Peptidase_M16_C"/>
</dbReference>
<protein>
    <recommendedName>
        <fullName evidence="1">Peptidase M16 C-terminal domain-containing protein</fullName>
    </recommendedName>
</protein>
<accession>S1P0C6</accession>
<reference evidence="2 3" key="1">
    <citation type="submission" date="2013-03" db="EMBL/GenBank/DDBJ databases">
        <title>The Genome Sequence of Enterococcus dispar ATCC_51266 (Illumina only assembly).</title>
        <authorList>
            <consortium name="The Broad Institute Genomics Platform"/>
            <consortium name="The Broad Institute Genome Sequencing Center for Infectious Disease"/>
            <person name="Earl A."/>
            <person name="Russ C."/>
            <person name="Gilmore M."/>
            <person name="Surin D."/>
            <person name="Walker B."/>
            <person name="Young S."/>
            <person name="Zeng Q."/>
            <person name="Gargeya S."/>
            <person name="Fitzgerald M."/>
            <person name="Haas B."/>
            <person name="Abouelleil A."/>
            <person name="Allen A.W."/>
            <person name="Alvarado L."/>
            <person name="Arachchi H.M."/>
            <person name="Berlin A.M."/>
            <person name="Chapman S.B."/>
            <person name="Gainer-Dewar J."/>
            <person name="Goldberg J."/>
            <person name="Griggs A."/>
            <person name="Gujja S."/>
            <person name="Hansen M."/>
            <person name="Howarth C."/>
            <person name="Imamovic A."/>
            <person name="Ireland A."/>
            <person name="Larimer J."/>
            <person name="McCowan C."/>
            <person name="Murphy C."/>
            <person name="Pearson M."/>
            <person name="Poon T.W."/>
            <person name="Priest M."/>
            <person name="Roberts A."/>
            <person name="Saif S."/>
            <person name="Shea T."/>
            <person name="Sisk P."/>
            <person name="Sykes S."/>
            <person name="Wortman J."/>
            <person name="Nusbaum C."/>
            <person name="Birren B."/>
        </authorList>
    </citation>
    <scope>NUCLEOTIDE SEQUENCE [LARGE SCALE GENOMIC DNA]</scope>
    <source>
        <strain evidence="2 3">ATCC 51266</strain>
    </source>
</reference>
<dbReference type="GO" id="GO:0046872">
    <property type="term" value="F:metal ion binding"/>
    <property type="evidence" value="ECO:0007669"/>
    <property type="project" value="InterPro"/>
</dbReference>
<dbReference type="NCBIfam" id="NF047422">
    <property type="entry name" value="YfmF_fam"/>
    <property type="match status" value="1"/>
</dbReference>
<dbReference type="PATRIC" id="fig|1139219.3.peg.1944"/>
<dbReference type="Gene3D" id="3.30.830.10">
    <property type="entry name" value="Metalloenzyme, LuxS/M16 peptidase-like"/>
    <property type="match status" value="2"/>
</dbReference>
<evidence type="ECO:0000313" key="2">
    <source>
        <dbReference type="EMBL" id="EOT40153.1"/>
    </source>
</evidence>
<sequence>MSFELGKGINLEVIPTKKYKTTRILIRFSARHSEKTAAARTLLTSLLETNSLNYPTQNDLSTRLAELYGASFGVSVAKKGNIHQVNVGMSIVNGSYVGEENLLNEAVTFLQEILFAPNVKEGAFDEKTFATEKENLIAYLKSMKEDKQTYASLRVQELFFQNDADQKVPSFGTVATAQDLTATELVSIYQNMMTEDQIDIFVIGDVQPESVEAIFAKLPFENSERVKPEIFFTQNHSNIINEHVEYDQVVQAKLNLAYQIDTYYGDPSRFALMVFNGLFGGFPHSKLFMNVREKESLAYYASSSFDSFRGMLKVQTGIDQEKREDVLRLINAQLESLRKGEVTTEELAQTKAMLKNQFLLSLDNPQALMENAYLNLWLPHTKMSEDQFITGIETVTVESVQKIALAMELKAIYCLERSEA</sequence>
<dbReference type="AlphaFoldDB" id="S1P0C6"/>
<name>S1P0C6_9ENTE</name>
<dbReference type="RefSeq" id="WP_016173144.1">
    <property type="nucleotide sequence ID" value="NZ_ASWK01000001.1"/>
</dbReference>
<evidence type="ECO:0000259" key="1">
    <source>
        <dbReference type="Pfam" id="PF05193"/>
    </source>
</evidence>